<feature type="transmembrane region" description="Helical" evidence="6">
    <location>
        <begin position="275"/>
        <end position="296"/>
    </location>
</feature>
<gene>
    <name evidence="7" type="primary">alx</name>
    <name evidence="7" type="ORF">MAMC_00634</name>
</gene>
<dbReference type="Pfam" id="PF03741">
    <property type="entry name" value="TerC"/>
    <property type="match status" value="1"/>
</dbReference>
<comment type="caution">
    <text evidence="7">The sequence shown here is derived from an EMBL/GenBank/DDBJ whole genome shotgun (WGS) entry which is preliminary data.</text>
</comment>
<dbReference type="EMBL" id="CABFUZ020000090">
    <property type="protein sequence ID" value="VVM05512.1"/>
    <property type="molecule type" value="Genomic_DNA"/>
</dbReference>
<keyword evidence="5 6" id="KW-0472">Membrane</keyword>
<dbReference type="InterPro" id="IPR005496">
    <property type="entry name" value="Integral_membrane_TerC"/>
</dbReference>
<feature type="transmembrane region" description="Helical" evidence="6">
    <location>
        <begin position="225"/>
        <end position="244"/>
    </location>
</feature>
<organism evidence="7 8">
    <name type="scientific">Methylacidimicrobium cyclopophantes</name>
    <dbReference type="NCBI Taxonomy" id="1041766"/>
    <lineage>
        <taxon>Bacteria</taxon>
        <taxon>Pseudomonadati</taxon>
        <taxon>Verrucomicrobiota</taxon>
        <taxon>Methylacidimicrobium</taxon>
    </lineage>
</organism>
<evidence type="ECO:0000256" key="3">
    <source>
        <dbReference type="ARBA" id="ARBA00022692"/>
    </source>
</evidence>
<keyword evidence="3 6" id="KW-0812">Transmembrane</keyword>
<evidence type="ECO:0000256" key="5">
    <source>
        <dbReference type="ARBA" id="ARBA00023136"/>
    </source>
</evidence>
<dbReference type="GO" id="GO:0016020">
    <property type="term" value="C:membrane"/>
    <property type="evidence" value="ECO:0007669"/>
    <property type="project" value="UniProtKB-SubCell"/>
</dbReference>
<feature type="transmembrane region" description="Helical" evidence="6">
    <location>
        <begin position="133"/>
        <end position="151"/>
    </location>
</feature>
<comment type="similarity">
    <text evidence="2">Belongs to the TerC family.</text>
</comment>
<feature type="transmembrane region" description="Helical" evidence="6">
    <location>
        <begin position="42"/>
        <end position="61"/>
    </location>
</feature>
<evidence type="ECO:0000313" key="8">
    <source>
        <dbReference type="Proteomes" id="UP000381693"/>
    </source>
</evidence>
<evidence type="ECO:0000256" key="6">
    <source>
        <dbReference type="SAM" id="Phobius"/>
    </source>
</evidence>
<dbReference type="PANTHER" id="PTHR30238:SF0">
    <property type="entry name" value="THYLAKOID MEMBRANE PROTEIN TERC, CHLOROPLASTIC"/>
    <property type="match status" value="1"/>
</dbReference>
<feature type="transmembrane region" description="Helical" evidence="6">
    <location>
        <begin position="106"/>
        <end position="127"/>
    </location>
</feature>
<comment type="subcellular location">
    <subcellularLocation>
        <location evidence="1">Membrane</location>
        <topology evidence="1">Multi-pass membrane protein</topology>
    </subcellularLocation>
</comment>
<dbReference type="OrthoDB" id="9783692at2"/>
<keyword evidence="4 6" id="KW-1133">Transmembrane helix</keyword>
<sequence length="306" mass="34107">MEPASPDRMSSFFFAFFGIFVLLALFDAGWGRSLAHASLRRALFLTVLWLIFSLSYGGYLWKARGLSTALDFGTIYGLEYLLSIDNLFAFYGTFRLFGIRGVTQSQLLTLGVVFAILLRVFFIWVGLSLLEKFEAGFPLFGIILFVAAVRLSRKRESEPLVPVGRKLASLAPENAAETSRWLIRRSGRTLPSPRLLALLSIELADLFFALDSIPAAFAITLDPTVVFPAGLCAVMGLRSLYPIVQRAADRLHWLNQAIPWLLALMGAELCLKPWIAVPTAYTIALIVFLFLGTFLVSSRRRDADNR</sequence>
<name>A0A5E6MJ37_9BACT</name>
<keyword evidence="8" id="KW-1185">Reference proteome</keyword>
<evidence type="ECO:0000313" key="7">
    <source>
        <dbReference type="EMBL" id="VVM05512.1"/>
    </source>
</evidence>
<feature type="transmembrane region" description="Helical" evidence="6">
    <location>
        <begin position="73"/>
        <end position="94"/>
    </location>
</feature>
<feature type="transmembrane region" description="Helical" evidence="6">
    <location>
        <begin position="12"/>
        <end position="30"/>
    </location>
</feature>
<evidence type="ECO:0000256" key="1">
    <source>
        <dbReference type="ARBA" id="ARBA00004141"/>
    </source>
</evidence>
<dbReference type="AlphaFoldDB" id="A0A5E6MJ37"/>
<reference evidence="7" key="1">
    <citation type="submission" date="2019-09" db="EMBL/GenBank/DDBJ databases">
        <authorList>
            <person name="Cremers G."/>
        </authorList>
    </citation>
    <scope>NUCLEOTIDE SEQUENCE [LARGE SCALE GENOMIC DNA]</scope>
    <source>
        <strain evidence="7">3B</strain>
    </source>
</reference>
<evidence type="ECO:0000256" key="2">
    <source>
        <dbReference type="ARBA" id="ARBA00007511"/>
    </source>
</evidence>
<proteinExistence type="inferred from homology"/>
<dbReference type="Proteomes" id="UP000381693">
    <property type="component" value="Unassembled WGS sequence"/>
</dbReference>
<evidence type="ECO:0000256" key="4">
    <source>
        <dbReference type="ARBA" id="ARBA00022989"/>
    </source>
</evidence>
<protein>
    <submittedName>
        <fullName evidence="7">Inner membrane protein alx</fullName>
    </submittedName>
</protein>
<dbReference type="PANTHER" id="PTHR30238">
    <property type="entry name" value="MEMBRANE BOUND PREDICTED REDOX MODULATOR"/>
    <property type="match status" value="1"/>
</dbReference>
<accession>A0A5E6MJ37</accession>